<dbReference type="AlphaFoldDB" id="A0A4Y8ZRU5"/>
<dbReference type="EMBL" id="SPDV01000013">
    <property type="protein sequence ID" value="TFI58723.1"/>
    <property type="molecule type" value="Genomic_DNA"/>
</dbReference>
<name>A0A4Y8ZRU5_9SPHN</name>
<evidence type="ECO:0000313" key="2">
    <source>
        <dbReference type="Proteomes" id="UP000298213"/>
    </source>
</evidence>
<sequence length="178" mass="19101">MAVDITGDVPRLVEPPSRAWTATFPLFAKLGAKSWRDSGSLRIIPEQQPVAQAIECMLSRLSARQERYLTLAKALRTRLELVLFRYADFGEISEARWRVRRGEASLSSGCFRGASAAIARASTGAMKDLAEATAAAVGADAIVDLAMRPCGTLSILEINPDRAALMRGSADALPAPCP</sequence>
<comment type="caution">
    <text evidence="1">The sequence shown here is derived from an EMBL/GenBank/DDBJ whole genome shotgun (WGS) entry which is preliminary data.</text>
</comment>
<gene>
    <name evidence="1" type="ORF">E2493_08830</name>
</gene>
<reference evidence="1 2" key="1">
    <citation type="submission" date="2019-03" db="EMBL/GenBank/DDBJ databases">
        <title>Genome sequence of Sphingomonas sp. 17J27-24.</title>
        <authorList>
            <person name="Kim M."/>
            <person name="Maeng S."/>
            <person name="Sathiyaraj S."/>
        </authorList>
    </citation>
    <scope>NUCLEOTIDE SEQUENCE [LARGE SCALE GENOMIC DNA]</scope>
    <source>
        <strain evidence="1 2">17J27-24</strain>
    </source>
</reference>
<organism evidence="1 2">
    <name type="scientific">Sphingomonas parva</name>
    <dbReference type="NCBI Taxonomy" id="2555898"/>
    <lineage>
        <taxon>Bacteria</taxon>
        <taxon>Pseudomonadati</taxon>
        <taxon>Pseudomonadota</taxon>
        <taxon>Alphaproteobacteria</taxon>
        <taxon>Sphingomonadales</taxon>
        <taxon>Sphingomonadaceae</taxon>
        <taxon>Sphingomonas</taxon>
    </lineage>
</organism>
<proteinExistence type="predicted"/>
<keyword evidence="2" id="KW-1185">Reference proteome</keyword>
<dbReference type="Proteomes" id="UP000298213">
    <property type="component" value="Unassembled WGS sequence"/>
</dbReference>
<evidence type="ECO:0008006" key="3">
    <source>
        <dbReference type="Google" id="ProtNLM"/>
    </source>
</evidence>
<dbReference type="OrthoDB" id="9996353at2"/>
<accession>A0A4Y8ZRU5</accession>
<dbReference type="RefSeq" id="WP_135085810.1">
    <property type="nucleotide sequence ID" value="NZ_SPDV01000013.1"/>
</dbReference>
<protein>
    <recommendedName>
        <fullName evidence="3">ATP-grasp domain-containing protein</fullName>
    </recommendedName>
</protein>
<evidence type="ECO:0000313" key="1">
    <source>
        <dbReference type="EMBL" id="TFI58723.1"/>
    </source>
</evidence>